<dbReference type="AlphaFoldDB" id="A0A162DEJ5"/>
<dbReference type="PANTHER" id="PTHR23263:SF124">
    <property type="entry name" value="SMALL PROLINE-RICH PROTEIN 3"/>
    <property type="match status" value="1"/>
</dbReference>
<dbReference type="InterPro" id="IPR013762">
    <property type="entry name" value="Integrase-like_cat_sf"/>
</dbReference>
<dbReference type="InterPro" id="IPR011010">
    <property type="entry name" value="DNA_brk_join_enz"/>
</dbReference>
<dbReference type="SUPFAM" id="SSF56349">
    <property type="entry name" value="DNA breaking-rejoining enzymes"/>
    <property type="match status" value="1"/>
</dbReference>
<keyword evidence="1" id="KW-0233">DNA recombination</keyword>
<reference evidence="2 3" key="1">
    <citation type="submission" date="2016-03" db="EMBL/GenBank/DDBJ databases">
        <title>EvidentialGene: Evidence-directed Construction of Genes on Genomes.</title>
        <authorList>
            <person name="Gilbert D.G."/>
            <person name="Choi J.-H."/>
            <person name="Mockaitis K."/>
            <person name="Colbourne J."/>
            <person name="Pfrender M."/>
        </authorList>
    </citation>
    <scope>NUCLEOTIDE SEQUENCE [LARGE SCALE GENOMIC DNA]</scope>
    <source>
        <strain evidence="2 3">Xinb3</strain>
        <tissue evidence="2">Complete organism</tissue>
    </source>
</reference>
<evidence type="ECO:0008006" key="4">
    <source>
        <dbReference type="Google" id="ProtNLM"/>
    </source>
</evidence>
<evidence type="ECO:0000313" key="2">
    <source>
        <dbReference type="EMBL" id="KZS10714.1"/>
    </source>
</evidence>
<sequence length="232" mass="26186">MATIRPFKSVTGSTVGRWIKSILTEAGVDPTFSAHSTRGAAASRAEKNGIPIDTILKTAHWAQETNYATMLLAVVSLMTGKAQMDWLTNGLVFRILHDSGALLHHDVYSAELLPSYYTTKAPEYYKNSSLSLSTSKEKLQYQKTKISYRLYYLTYASPSYYTESRKYYSAPSYTTIVSYYTTTEVPKIFVATTYFTEAAPSYYLDPSYYTTTYAALSYYTEASQRLLNVTHD</sequence>
<dbReference type="GO" id="GO:0003677">
    <property type="term" value="F:DNA binding"/>
    <property type="evidence" value="ECO:0007669"/>
    <property type="project" value="InterPro"/>
</dbReference>
<organism evidence="2 3">
    <name type="scientific">Daphnia magna</name>
    <dbReference type="NCBI Taxonomy" id="35525"/>
    <lineage>
        <taxon>Eukaryota</taxon>
        <taxon>Metazoa</taxon>
        <taxon>Ecdysozoa</taxon>
        <taxon>Arthropoda</taxon>
        <taxon>Crustacea</taxon>
        <taxon>Branchiopoda</taxon>
        <taxon>Diplostraca</taxon>
        <taxon>Cladocera</taxon>
        <taxon>Anomopoda</taxon>
        <taxon>Daphniidae</taxon>
        <taxon>Daphnia</taxon>
    </lineage>
</organism>
<dbReference type="PANTHER" id="PTHR23263">
    <property type="entry name" value="SMALL PROLINE-RICH PROTEIN"/>
    <property type="match status" value="1"/>
</dbReference>
<name>A0A162DEJ5_9CRUS</name>
<dbReference type="GO" id="GO:0015074">
    <property type="term" value="P:DNA integration"/>
    <property type="evidence" value="ECO:0007669"/>
    <property type="project" value="InterPro"/>
</dbReference>
<comment type="caution">
    <text evidence="2">The sequence shown here is derived from an EMBL/GenBank/DDBJ whole genome shotgun (WGS) entry which is preliminary data.</text>
</comment>
<keyword evidence="3" id="KW-1185">Reference proteome</keyword>
<dbReference type="GO" id="GO:0006310">
    <property type="term" value="P:DNA recombination"/>
    <property type="evidence" value="ECO:0007669"/>
    <property type="project" value="UniProtKB-KW"/>
</dbReference>
<dbReference type="EMBL" id="LRGB01001728">
    <property type="protein sequence ID" value="KZS10714.1"/>
    <property type="molecule type" value="Genomic_DNA"/>
</dbReference>
<evidence type="ECO:0000256" key="1">
    <source>
        <dbReference type="ARBA" id="ARBA00023172"/>
    </source>
</evidence>
<gene>
    <name evidence="2" type="ORF">APZ42_024733</name>
</gene>
<dbReference type="Proteomes" id="UP000076858">
    <property type="component" value="Unassembled WGS sequence"/>
</dbReference>
<evidence type="ECO:0000313" key="3">
    <source>
        <dbReference type="Proteomes" id="UP000076858"/>
    </source>
</evidence>
<dbReference type="Gene3D" id="1.10.443.10">
    <property type="entry name" value="Intergrase catalytic core"/>
    <property type="match status" value="1"/>
</dbReference>
<protein>
    <recommendedName>
        <fullName evidence="4">Tyr recombinase domain-containing protein</fullName>
    </recommendedName>
</protein>
<accession>A0A162DEJ5</accession>
<proteinExistence type="predicted"/>